<comment type="caution">
    <text evidence="1">The sequence shown here is derived from an EMBL/GenBank/DDBJ whole genome shotgun (WGS) entry which is preliminary data.</text>
</comment>
<gene>
    <name evidence="1" type="ORF">LCGC14_2988830</name>
</gene>
<accession>A0A0F8X5C4</accession>
<dbReference type="EMBL" id="LAZR01061243">
    <property type="protein sequence ID" value="KKK63978.1"/>
    <property type="molecule type" value="Genomic_DNA"/>
</dbReference>
<proteinExistence type="predicted"/>
<reference evidence="1" key="1">
    <citation type="journal article" date="2015" name="Nature">
        <title>Complex archaea that bridge the gap between prokaryotes and eukaryotes.</title>
        <authorList>
            <person name="Spang A."/>
            <person name="Saw J.H."/>
            <person name="Jorgensen S.L."/>
            <person name="Zaremba-Niedzwiedzka K."/>
            <person name="Martijn J."/>
            <person name="Lind A.E."/>
            <person name="van Eijk R."/>
            <person name="Schleper C."/>
            <person name="Guy L."/>
            <person name="Ettema T.J."/>
        </authorList>
    </citation>
    <scope>NUCLEOTIDE SEQUENCE</scope>
</reference>
<name>A0A0F8X5C4_9ZZZZ</name>
<protein>
    <submittedName>
        <fullName evidence="1">Uncharacterized protein</fullName>
    </submittedName>
</protein>
<sequence>MSNAEQIEKGIEALRKAMLDLNTAVVDLIDAKATKSYDPDEIVLTVEEGPDLIGLENAYRFNQPIYVSGIQLSASAGLPGASAQVTLRAGHPRHD</sequence>
<organism evidence="1">
    <name type="scientific">marine sediment metagenome</name>
    <dbReference type="NCBI Taxonomy" id="412755"/>
    <lineage>
        <taxon>unclassified sequences</taxon>
        <taxon>metagenomes</taxon>
        <taxon>ecological metagenomes</taxon>
    </lineage>
</organism>
<evidence type="ECO:0000313" key="1">
    <source>
        <dbReference type="EMBL" id="KKK63978.1"/>
    </source>
</evidence>
<dbReference type="AlphaFoldDB" id="A0A0F8X5C4"/>